<dbReference type="GO" id="GO:0051539">
    <property type="term" value="F:4 iron, 4 sulfur cluster binding"/>
    <property type="evidence" value="ECO:0007669"/>
    <property type="project" value="UniProtKB-UniRule"/>
</dbReference>
<reference evidence="18 19" key="1">
    <citation type="submission" date="2019-02" db="EMBL/GenBank/DDBJ databases">
        <title>Paracoccus subflavus sp. nov., isolated from marine sediment of the Pacific Ocean.</title>
        <authorList>
            <person name="Zhang G."/>
        </authorList>
    </citation>
    <scope>NUCLEOTIDE SEQUENCE [LARGE SCALE GENOMIC DNA]</scope>
    <source>
        <strain evidence="18 19">GY0581</strain>
    </source>
</reference>
<evidence type="ECO:0000259" key="16">
    <source>
        <dbReference type="PROSITE" id="PS51449"/>
    </source>
</evidence>
<dbReference type="InterPro" id="IPR002792">
    <property type="entry name" value="TRAM_dom"/>
</dbReference>
<dbReference type="InterPro" id="IPR020612">
    <property type="entry name" value="Methylthiotransferase_CS"/>
</dbReference>
<dbReference type="RefSeq" id="WP_130990217.1">
    <property type="nucleotide sequence ID" value="NZ_SISK01000002.1"/>
</dbReference>
<keyword evidence="19" id="KW-1185">Reference proteome</keyword>
<feature type="domain" description="Radical SAM core" evidence="17">
    <location>
        <begin position="148"/>
        <end position="381"/>
    </location>
</feature>
<dbReference type="SFLD" id="SFLDG01082">
    <property type="entry name" value="B12-binding_domain_containing"/>
    <property type="match status" value="1"/>
</dbReference>
<dbReference type="GO" id="GO:0005829">
    <property type="term" value="C:cytosol"/>
    <property type="evidence" value="ECO:0007669"/>
    <property type="project" value="TreeGrafter"/>
</dbReference>
<feature type="domain" description="MTTase N-terminal" evidence="16">
    <location>
        <begin position="11"/>
        <end position="127"/>
    </location>
</feature>
<comment type="subunit">
    <text evidence="14">Monomer.</text>
</comment>
<comment type="subcellular location">
    <subcellularLocation>
        <location evidence="14">Cytoplasm</location>
    </subcellularLocation>
</comment>
<evidence type="ECO:0000256" key="8">
    <source>
        <dbReference type="ARBA" id="ARBA00023004"/>
    </source>
</evidence>
<feature type="binding site" evidence="14">
    <location>
        <position position="56"/>
    </location>
    <ligand>
        <name>[4Fe-4S] cluster</name>
        <dbReference type="ChEBI" id="CHEBI:49883"/>
        <label>1</label>
    </ligand>
</feature>
<evidence type="ECO:0000256" key="5">
    <source>
        <dbReference type="ARBA" id="ARBA00022691"/>
    </source>
</evidence>
<evidence type="ECO:0000256" key="2">
    <source>
        <dbReference type="ARBA" id="ARBA00022485"/>
    </source>
</evidence>
<comment type="function">
    <text evidence="1 14">Catalyzes the methylthiolation of N6-(dimethylallyl)adenosine (i(6)A), leading to the formation of 2-methylthio-N6-(dimethylallyl)adenosine (ms(2)i(6)A) at position 37 in tRNAs that read codons beginning with uridine.</text>
</comment>
<feature type="binding site" evidence="14">
    <location>
        <position position="169"/>
    </location>
    <ligand>
        <name>[4Fe-4S] cluster</name>
        <dbReference type="ChEBI" id="CHEBI:49883"/>
        <label>2</label>
        <note>4Fe-4S-S-AdoMet</note>
    </ligand>
</feature>
<evidence type="ECO:0000256" key="4">
    <source>
        <dbReference type="ARBA" id="ARBA00022679"/>
    </source>
</evidence>
<evidence type="ECO:0000256" key="9">
    <source>
        <dbReference type="ARBA" id="ARBA00023014"/>
    </source>
</evidence>
<dbReference type="CDD" id="cd01335">
    <property type="entry name" value="Radical_SAM"/>
    <property type="match status" value="1"/>
</dbReference>
<dbReference type="PROSITE" id="PS50926">
    <property type="entry name" value="TRAM"/>
    <property type="match status" value="1"/>
</dbReference>
<comment type="catalytic activity">
    <reaction evidence="13">
        <text>N(6)-dimethylallyladenosine(37) in tRNA + (sulfur carrier)-SH + AH2 + 2 S-adenosyl-L-methionine = 2-methylsulfanyl-N(6)-dimethylallyladenosine(37) in tRNA + (sulfur carrier)-H + 5'-deoxyadenosine + L-methionine + A + S-adenosyl-L-homocysteine + 2 H(+)</text>
        <dbReference type="Rhea" id="RHEA:37067"/>
        <dbReference type="Rhea" id="RHEA-COMP:10375"/>
        <dbReference type="Rhea" id="RHEA-COMP:10376"/>
        <dbReference type="Rhea" id="RHEA-COMP:14737"/>
        <dbReference type="Rhea" id="RHEA-COMP:14739"/>
        <dbReference type="ChEBI" id="CHEBI:13193"/>
        <dbReference type="ChEBI" id="CHEBI:15378"/>
        <dbReference type="ChEBI" id="CHEBI:17319"/>
        <dbReference type="ChEBI" id="CHEBI:17499"/>
        <dbReference type="ChEBI" id="CHEBI:29917"/>
        <dbReference type="ChEBI" id="CHEBI:57844"/>
        <dbReference type="ChEBI" id="CHEBI:57856"/>
        <dbReference type="ChEBI" id="CHEBI:59789"/>
        <dbReference type="ChEBI" id="CHEBI:64428"/>
        <dbReference type="ChEBI" id="CHEBI:74415"/>
        <dbReference type="ChEBI" id="CHEBI:74417"/>
        <dbReference type="EC" id="2.8.4.3"/>
    </reaction>
    <physiologicalReaction direction="left-to-right" evidence="13">
        <dbReference type="Rhea" id="RHEA:37068"/>
    </physiologicalReaction>
</comment>
<dbReference type="Pfam" id="PF04055">
    <property type="entry name" value="Radical_SAM"/>
    <property type="match status" value="1"/>
</dbReference>
<dbReference type="InterPro" id="IPR023404">
    <property type="entry name" value="rSAM_horseshoe"/>
</dbReference>
<dbReference type="PANTHER" id="PTHR43020:SF2">
    <property type="entry name" value="MITOCHONDRIAL TRNA METHYLTHIOTRANSFERASE CDK5RAP1"/>
    <property type="match status" value="1"/>
</dbReference>
<dbReference type="SFLD" id="SFLDS00029">
    <property type="entry name" value="Radical_SAM"/>
    <property type="match status" value="1"/>
</dbReference>
<dbReference type="InterPro" id="IPR006463">
    <property type="entry name" value="MiaB_methiolase"/>
</dbReference>
<dbReference type="SFLD" id="SFLDG01061">
    <property type="entry name" value="methylthiotransferase"/>
    <property type="match status" value="1"/>
</dbReference>
<dbReference type="Proteomes" id="UP000293520">
    <property type="component" value="Unassembled WGS sequence"/>
</dbReference>
<feature type="binding site" evidence="14">
    <location>
        <position position="166"/>
    </location>
    <ligand>
        <name>[4Fe-4S] cluster</name>
        <dbReference type="ChEBI" id="CHEBI:49883"/>
        <label>2</label>
        <note>4Fe-4S-S-AdoMet</note>
    </ligand>
</feature>
<dbReference type="GO" id="GO:0035597">
    <property type="term" value="F:tRNA-2-methylthio-N(6)-dimethylallyladenosine(37) synthase activity"/>
    <property type="evidence" value="ECO:0007669"/>
    <property type="project" value="UniProtKB-EC"/>
</dbReference>
<protein>
    <recommendedName>
        <fullName evidence="10 14">tRNA-2-methylthio-N(6)-dimethylallyladenosine synthase</fullName>
        <ecNumber evidence="10 14">2.8.4.3</ecNumber>
    </recommendedName>
    <alternativeName>
        <fullName evidence="14">(Dimethylallyl)adenosine tRNA methylthiotransferase MiaB</fullName>
    </alternativeName>
    <alternativeName>
        <fullName evidence="14">tRNA-i(6)A37 methylthiotransferase</fullName>
    </alternativeName>
</protein>
<dbReference type="FunFam" id="3.40.50.12160:FF:000001">
    <property type="entry name" value="tRNA-2-methylthio-N(6)-dimethylallyladenosine synthase"/>
    <property type="match status" value="1"/>
</dbReference>
<evidence type="ECO:0000256" key="13">
    <source>
        <dbReference type="ARBA" id="ARBA00052587"/>
    </source>
</evidence>
<keyword evidence="8 14" id="KW-0408">Iron</keyword>
<dbReference type="FunFam" id="3.80.30.20:FF:000001">
    <property type="entry name" value="tRNA-2-methylthio-N(6)-dimethylallyladenosine synthase 2"/>
    <property type="match status" value="1"/>
</dbReference>
<dbReference type="Gene3D" id="3.80.30.20">
    <property type="entry name" value="tm_1862 like domain"/>
    <property type="match status" value="1"/>
</dbReference>
<feature type="binding site" evidence="14">
    <location>
        <position position="20"/>
    </location>
    <ligand>
        <name>[4Fe-4S] cluster</name>
        <dbReference type="ChEBI" id="CHEBI:49883"/>
        <label>1</label>
    </ligand>
</feature>
<dbReference type="SMART" id="SM00729">
    <property type="entry name" value="Elp3"/>
    <property type="match status" value="1"/>
</dbReference>
<evidence type="ECO:0000313" key="19">
    <source>
        <dbReference type="Proteomes" id="UP000293520"/>
    </source>
</evidence>
<evidence type="ECO:0000256" key="3">
    <source>
        <dbReference type="ARBA" id="ARBA00022490"/>
    </source>
</evidence>
<dbReference type="GO" id="GO:0046872">
    <property type="term" value="F:metal ion binding"/>
    <property type="evidence" value="ECO:0007669"/>
    <property type="project" value="UniProtKB-KW"/>
</dbReference>
<evidence type="ECO:0000256" key="12">
    <source>
        <dbReference type="ARBA" id="ARBA00052380"/>
    </source>
</evidence>
<dbReference type="InterPro" id="IPR038135">
    <property type="entry name" value="Methylthiotransferase_N_sf"/>
</dbReference>
<keyword evidence="2 14" id="KW-0004">4Fe-4S</keyword>
<evidence type="ECO:0000256" key="1">
    <source>
        <dbReference type="ARBA" id="ARBA00003234"/>
    </source>
</evidence>
<name>A0A4Q9G6A0_9RHOB</name>
<dbReference type="Pfam" id="PF00919">
    <property type="entry name" value="UPF0004"/>
    <property type="match status" value="1"/>
</dbReference>
<dbReference type="EMBL" id="SISK01000002">
    <property type="protein sequence ID" value="TBN42793.1"/>
    <property type="molecule type" value="Genomic_DNA"/>
</dbReference>
<comment type="cofactor">
    <cofactor evidence="14">
        <name>[4Fe-4S] cluster</name>
        <dbReference type="ChEBI" id="CHEBI:49883"/>
    </cofactor>
    <text evidence="14">Binds 2 [4Fe-4S] clusters. One cluster is coordinated with 3 cysteines and an exchangeable S-adenosyl-L-methionine.</text>
</comment>
<dbReference type="EC" id="2.8.4.3" evidence="10 14"/>
<dbReference type="OrthoDB" id="9805215at2"/>
<evidence type="ECO:0000259" key="15">
    <source>
        <dbReference type="PROSITE" id="PS50926"/>
    </source>
</evidence>
<evidence type="ECO:0000256" key="11">
    <source>
        <dbReference type="ARBA" id="ARBA00050926"/>
    </source>
</evidence>
<dbReference type="PROSITE" id="PS51918">
    <property type="entry name" value="RADICAL_SAM"/>
    <property type="match status" value="1"/>
</dbReference>
<comment type="caution">
    <text evidence="18">The sequence shown here is derived from an EMBL/GenBank/DDBJ whole genome shotgun (WGS) entry which is preliminary data.</text>
</comment>
<dbReference type="AlphaFoldDB" id="A0A4Q9G6A0"/>
<dbReference type="NCBIfam" id="TIGR00089">
    <property type="entry name" value="MiaB/RimO family radical SAM methylthiotransferase"/>
    <property type="match status" value="1"/>
</dbReference>
<dbReference type="NCBIfam" id="TIGR01574">
    <property type="entry name" value="miaB-methiolase"/>
    <property type="match status" value="1"/>
</dbReference>
<sequence>MNDQANPPAAKKLFIKTYGCQMNVYDSQRMAEAMATEGYVLTDDQADADMVLLNTCHIREKAAEKLYSDLGRLKPLKAERPDLKIGVAGCVAQAEGEEIVRRMPLVDLVVGPQTYHRLPAMVRGEAPAILTDFPSEDKFDHLPQNRATRRAPAAFLTVQEGCDKFCAFCVVPYTRGAEVSRPVDRILREARDLVDRGVREITLLGQNVNGWHGAGSDGTWGFGRLIRALAGIEGLDRIRYTTSHPNDMSDDLIAAHRDVPQLMPYLHLPVQSGSDRILKAMNRKHTAAGYLRLIDRIREARPDILLTSDFIVGFPGETDADHRDTMRLVAEVGFGTAFSFKYSPRPGTPAYERPEVDSHVADERLQELQALLTKQQKAAQEGMVGRTLGVLFEKPGRQAGQMIGKSDYLHSVFVDAPRAQVGDLVTVRIVESATNSLHGELAA</sequence>
<dbReference type="SFLD" id="SFLDF00273">
    <property type="entry name" value="(dimethylallyl)adenosine_tRNA"/>
    <property type="match status" value="1"/>
</dbReference>
<keyword evidence="4 14" id="KW-0808">Transferase</keyword>
<dbReference type="Gene3D" id="3.40.50.12160">
    <property type="entry name" value="Methylthiotransferase, N-terminal domain"/>
    <property type="match status" value="1"/>
</dbReference>
<evidence type="ECO:0000256" key="7">
    <source>
        <dbReference type="ARBA" id="ARBA00022723"/>
    </source>
</evidence>
<dbReference type="InterPro" id="IPR007197">
    <property type="entry name" value="rSAM"/>
</dbReference>
<dbReference type="Pfam" id="PF01938">
    <property type="entry name" value="TRAM"/>
    <property type="match status" value="1"/>
</dbReference>
<dbReference type="HAMAP" id="MF_01864">
    <property type="entry name" value="tRNA_metthiotr_MiaB"/>
    <property type="match status" value="1"/>
</dbReference>
<keyword evidence="9 14" id="KW-0411">Iron-sulfur</keyword>
<comment type="similarity">
    <text evidence="14">Belongs to the methylthiotransferase family. MiaB subfamily.</text>
</comment>
<evidence type="ECO:0000259" key="17">
    <source>
        <dbReference type="PROSITE" id="PS51918"/>
    </source>
</evidence>
<feature type="binding site" evidence="14">
    <location>
        <position position="162"/>
    </location>
    <ligand>
        <name>[4Fe-4S] cluster</name>
        <dbReference type="ChEBI" id="CHEBI:49883"/>
        <label>2</label>
        <note>4Fe-4S-S-AdoMet</note>
    </ligand>
</feature>
<keyword evidence="7 14" id="KW-0479">Metal-binding</keyword>
<evidence type="ECO:0000256" key="6">
    <source>
        <dbReference type="ARBA" id="ARBA00022694"/>
    </source>
</evidence>
<dbReference type="InterPro" id="IPR058240">
    <property type="entry name" value="rSAM_sf"/>
</dbReference>
<comment type="catalytic activity">
    <reaction evidence="11">
        <text>N(6)-dimethylallyladenosine(37) in tRNA + (sulfur carrier)-SH + AH2 + S-adenosyl-L-methionine = 2-thio-N(6)-dimethylallyladenosine(37) in tRNA + (sulfur carrier)-H + 5'-deoxyadenosine + L-methionine + A + H(+)</text>
        <dbReference type="Rhea" id="RHEA:36339"/>
        <dbReference type="Rhea" id="RHEA-COMP:10375"/>
        <dbReference type="Rhea" id="RHEA-COMP:10377"/>
        <dbReference type="Rhea" id="RHEA-COMP:14737"/>
        <dbReference type="Rhea" id="RHEA-COMP:14739"/>
        <dbReference type="ChEBI" id="CHEBI:13193"/>
        <dbReference type="ChEBI" id="CHEBI:15378"/>
        <dbReference type="ChEBI" id="CHEBI:17319"/>
        <dbReference type="ChEBI" id="CHEBI:17499"/>
        <dbReference type="ChEBI" id="CHEBI:29917"/>
        <dbReference type="ChEBI" id="CHEBI:57844"/>
        <dbReference type="ChEBI" id="CHEBI:59789"/>
        <dbReference type="ChEBI" id="CHEBI:64428"/>
        <dbReference type="ChEBI" id="CHEBI:74415"/>
        <dbReference type="ChEBI" id="CHEBI:74416"/>
    </reaction>
    <physiologicalReaction direction="left-to-right" evidence="11">
        <dbReference type="Rhea" id="RHEA:36340"/>
    </physiologicalReaction>
</comment>
<feature type="binding site" evidence="14">
    <location>
        <position position="90"/>
    </location>
    <ligand>
        <name>[4Fe-4S] cluster</name>
        <dbReference type="ChEBI" id="CHEBI:49883"/>
        <label>1</label>
    </ligand>
</feature>
<accession>A0A4Q9G6A0</accession>
<comment type="catalytic activity">
    <reaction evidence="12">
        <text>2-thio-N(6)-dimethylallyladenosine(37) in tRNA + S-adenosyl-L-methionine = 2-methylsulfanyl-N(6)-dimethylallyladenosine(37) in tRNA + S-adenosyl-L-homocysteine + H(+)</text>
        <dbReference type="Rhea" id="RHEA:37063"/>
        <dbReference type="Rhea" id="RHEA-COMP:10376"/>
        <dbReference type="Rhea" id="RHEA-COMP:10377"/>
        <dbReference type="ChEBI" id="CHEBI:15378"/>
        <dbReference type="ChEBI" id="CHEBI:57856"/>
        <dbReference type="ChEBI" id="CHEBI:59789"/>
        <dbReference type="ChEBI" id="CHEBI:74416"/>
        <dbReference type="ChEBI" id="CHEBI:74417"/>
    </reaction>
    <physiologicalReaction direction="left-to-right" evidence="12">
        <dbReference type="Rhea" id="RHEA:37064"/>
    </physiologicalReaction>
</comment>
<gene>
    <name evidence="14 18" type="primary">miaB</name>
    <name evidence="18" type="ORF">EYE42_03135</name>
</gene>
<dbReference type="InterPro" id="IPR013848">
    <property type="entry name" value="Methylthiotransferase_N"/>
</dbReference>
<evidence type="ECO:0000313" key="18">
    <source>
        <dbReference type="EMBL" id="TBN42793.1"/>
    </source>
</evidence>
<keyword evidence="3 14" id="KW-0963">Cytoplasm</keyword>
<evidence type="ECO:0000256" key="14">
    <source>
        <dbReference type="HAMAP-Rule" id="MF_01864"/>
    </source>
</evidence>
<evidence type="ECO:0000256" key="10">
    <source>
        <dbReference type="ARBA" id="ARBA00033765"/>
    </source>
</evidence>
<keyword evidence="5 14" id="KW-0949">S-adenosyl-L-methionine</keyword>
<dbReference type="SUPFAM" id="SSF102114">
    <property type="entry name" value="Radical SAM enzymes"/>
    <property type="match status" value="1"/>
</dbReference>
<proteinExistence type="inferred from homology"/>
<dbReference type="InterPro" id="IPR006638">
    <property type="entry name" value="Elp3/MiaA/NifB-like_rSAM"/>
</dbReference>
<keyword evidence="6 14" id="KW-0819">tRNA processing</keyword>
<organism evidence="18 19">
    <name type="scientific">Paracoccus subflavus</name>
    <dbReference type="NCBI Taxonomy" id="2528244"/>
    <lineage>
        <taxon>Bacteria</taxon>
        <taxon>Pseudomonadati</taxon>
        <taxon>Pseudomonadota</taxon>
        <taxon>Alphaproteobacteria</taxon>
        <taxon>Rhodobacterales</taxon>
        <taxon>Paracoccaceae</taxon>
        <taxon>Paracoccus</taxon>
    </lineage>
</organism>
<dbReference type="PROSITE" id="PS51449">
    <property type="entry name" value="MTTASE_N"/>
    <property type="match status" value="1"/>
</dbReference>
<dbReference type="PROSITE" id="PS01278">
    <property type="entry name" value="MTTASE_RADICAL"/>
    <property type="match status" value="1"/>
</dbReference>
<dbReference type="InterPro" id="IPR005839">
    <property type="entry name" value="Methylthiotransferase"/>
</dbReference>
<dbReference type="PANTHER" id="PTHR43020">
    <property type="entry name" value="CDK5 REGULATORY SUBUNIT-ASSOCIATED PROTEIN 1"/>
    <property type="match status" value="1"/>
</dbReference>
<feature type="domain" description="TRAM" evidence="15">
    <location>
        <begin position="381"/>
        <end position="443"/>
    </location>
</feature>